<dbReference type="Proteomes" id="UP000187012">
    <property type="component" value="Unassembled WGS sequence"/>
</dbReference>
<dbReference type="EMBL" id="CYGX02000046">
    <property type="protein sequence ID" value="SIT44065.1"/>
    <property type="molecule type" value="Genomic_DNA"/>
</dbReference>
<dbReference type="STRING" id="1247936.BN2475_460043"/>
<evidence type="ECO:0000313" key="1">
    <source>
        <dbReference type="EMBL" id="SIT44065.1"/>
    </source>
</evidence>
<evidence type="ECO:0000313" key="2">
    <source>
        <dbReference type="Proteomes" id="UP000187012"/>
    </source>
</evidence>
<proteinExistence type="predicted"/>
<organism evidence="1 2">
    <name type="scientific">Paraburkholderia ribeironis</name>
    <dbReference type="NCBI Taxonomy" id="1247936"/>
    <lineage>
        <taxon>Bacteria</taxon>
        <taxon>Pseudomonadati</taxon>
        <taxon>Pseudomonadota</taxon>
        <taxon>Betaproteobacteria</taxon>
        <taxon>Burkholderiales</taxon>
        <taxon>Burkholderiaceae</taxon>
        <taxon>Paraburkholderia</taxon>
    </lineage>
</organism>
<dbReference type="AlphaFoldDB" id="A0A1N7S9L1"/>
<keyword evidence="2" id="KW-1185">Reference proteome</keyword>
<gene>
    <name evidence="1" type="ORF">BN2475_460043</name>
</gene>
<protein>
    <submittedName>
        <fullName evidence="1">Uncharacterized protein</fullName>
    </submittedName>
</protein>
<accession>A0A1N7S9L1</accession>
<sequence length="211" mass="22578">MKAVFASGTSNISDASMPFQPAIDEPSNAWPLSNLSSSNADTGTETCCSLPRVSVKRKSTNLTSSSLTSCTTSATDLLITYLLINEFGGFQPPPNLADPSRRVHPQLSGRNINLPVSRSIPIKQLPCHVCAKPAQNHAVRAFAGNQRTVWWATLKSAGGFTHHIRAFIGLKASTILILVRAAPNAPHWRIRTATRATGRPGGHVCAACAKR</sequence>
<name>A0A1N7S9L1_9BURK</name>
<reference evidence="1 2" key="1">
    <citation type="submission" date="2016-12" db="EMBL/GenBank/DDBJ databases">
        <authorList>
            <person name="Song W.-J."/>
            <person name="Kurnit D.M."/>
        </authorList>
    </citation>
    <scope>NUCLEOTIDE SEQUENCE [LARGE SCALE GENOMIC DNA]</scope>
    <source>
        <strain evidence="1 2">STM7296</strain>
    </source>
</reference>